<keyword evidence="5" id="KW-1133">Transmembrane helix</keyword>
<dbReference type="Gene3D" id="3.90.1310.10">
    <property type="entry name" value="Penicillin-binding protein 2a (Domain 2)"/>
    <property type="match status" value="1"/>
</dbReference>
<keyword evidence="9" id="KW-1185">Reference proteome</keyword>
<evidence type="ECO:0000259" key="6">
    <source>
        <dbReference type="Pfam" id="PF00905"/>
    </source>
</evidence>
<evidence type="ECO:0000313" key="8">
    <source>
        <dbReference type="EMBL" id="MDY8110754.1"/>
    </source>
</evidence>
<sequence>MFSRKSQKTGSSPEPKRERRAAVRHGDRMNATPDNKSRFVIAMVLFVGVYGAIGVRLVTWGTVPDARTMSFRAADQIMASRPDLVDRNGSVLATDIRVASLFAEPRKIVDANEASELLLSVLPDLDPKWLYNSLSSEAGFLWLRRELTPSQQQAILDLGVPGIGFRTEKRRFYPGGTTAGFVTGHVNVDNQGIAGMEKYIDDQGYLALQNSGLAVDAELEPVQLSIDLRVQHILRDELSEAMTRYRSIAAGGVVMNAKTGEILAMTSLPDYDPNDPRQALEKDRMNRTSAGLYEMGSTFKSFTSAMALDTGKVNLLSKFDASRPIRIGGHQISDFHGKKRVLTLEEVFIYSSNIGSAKEAELVGIEGHQAFLTRLGLLSRLQTELPEVATPTQPKNWKLVNSITASYGHGISTTPLQTAVAAGALMNGGKLIPPTFLPRTEEQAAAVATQVITKSASDDMRYLFRLNVEDQRGSGNYAEIDGYRVGGKTGTANKVVNGRYSDNKKFNAFLSAFPMDDPQYIVLIYIDEPQPEPGKYYATAGMNTAPTAGNVIRRAAPLLNVKPDLGPTGETLLVSY</sequence>
<dbReference type="InterPro" id="IPR001460">
    <property type="entry name" value="PCN-bd_Tpept"/>
</dbReference>
<dbReference type="PANTHER" id="PTHR30627:SF1">
    <property type="entry name" value="PEPTIDOGLYCAN D,D-TRANSPEPTIDASE FTSI"/>
    <property type="match status" value="1"/>
</dbReference>
<keyword evidence="5" id="KW-0812">Transmembrane</keyword>
<evidence type="ECO:0000256" key="5">
    <source>
        <dbReference type="SAM" id="Phobius"/>
    </source>
</evidence>
<dbReference type="Pfam" id="PF00905">
    <property type="entry name" value="Transpeptidase"/>
    <property type="match status" value="1"/>
</dbReference>
<reference evidence="8 9" key="1">
    <citation type="submission" date="2023-12" db="EMBL/GenBank/DDBJ databases">
        <title>Description of Novel Strain Fulvimarina sp. 2208YS6-2-32 isolated from Uroteuthis (Photololigo) edulis.</title>
        <authorList>
            <person name="Park J.-S."/>
        </authorList>
    </citation>
    <scope>NUCLEOTIDE SEQUENCE [LARGE SCALE GENOMIC DNA]</scope>
    <source>
        <strain evidence="8 9">2208YS6-2-32</strain>
    </source>
</reference>
<dbReference type="InterPro" id="IPR012338">
    <property type="entry name" value="Beta-lactam/transpept-like"/>
</dbReference>
<comment type="caution">
    <text evidence="8">The sequence shown here is derived from an EMBL/GenBank/DDBJ whole genome shotgun (WGS) entry which is preliminary data.</text>
</comment>
<evidence type="ECO:0000256" key="3">
    <source>
        <dbReference type="ARBA" id="ARBA00023136"/>
    </source>
</evidence>
<gene>
    <name evidence="8" type="ORF">U0C82_16555</name>
</gene>
<feature type="compositionally biased region" description="Basic and acidic residues" evidence="4">
    <location>
        <begin position="14"/>
        <end position="28"/>
    </location>
</feature>
<dbReference type="Gene3D" id="3.30.450.330">
    <property type="match status" value="1"/>
</dbReference>
<feature type="domain" description="Penicillin-binding protein transpeptidase" evidence="6">
    <location>
        <begin position="252"/>
        <end position="538"/>
    </location>
</feature>
<dbReference type="InterPro" id="IPR050515">
    <property type="entry name" value="Beta-lactam/transpept"/>
</dbReference>
<evidence type="ECO:0000256" key="1">
    <source>
        <dbReference type="ARBA" id="ARBA00004370"/>
    </source>
</evidence>
<dbReference type="PANTHER" id="PTHR30627">
    <property type="entry name" value="PEPTIDOGLYCAN D,D-TRANSPEPTIDASE"/>
    <property type="match status" value="1"/>
</dbReference>
<proteinExistence type="predicted"/>
<keyword evidence="2" id="KW-0378">Hydrolase</keyword>
<keyword evidence="3 5" id="KW-0472">Membrane</keyword>
<dbReference type="SUPFAM" id="SSF56519">
    <property type="entry name" value="Penicillin binding protein dimerisation domain"/>
    <property type="match status" value="1"/>
</dbReference>
<accession>A0ABU5I7B0</accession>
<feature type="region of interest" description="Disordered" evidence="4">
    <location>
        <begin position="1"/>
        <end position="30"/>
    </location>
</feature>
<protein>
    <submittedName>
        <fullName evidence="8">Penicillin-binding protein 2</fullName>
    </submittedName>
</protein>
<dbReference type="Gene3D" id="3.40.710.10">
    <property type="entry name" value="DD-peptidase/beta-lactamase superfamily"/>
    <property type="match status" value="1"/>
</dbReference>
<dbReference type="Proteomes" id="UP001294412">
    <property type="component" value="Unassembled WGS sequence"/>
</dbReference>
<evidence type="ECO:0000256" key="4">
    <source>
        <dbReference type="SAM" id="MobiDB-lite"/>
    </source>
</evidence>
<evidence type="ECO:0000259" key="7">
    <source>
        <dbReference type="Pfam" id="PF03717"/>
    </source>
</evidence>
<dbReference type="InterPro" id="IPR005311">
    <property type="entry name" value="PBP_dimer"/>
</dbReference>
<comment type="subcellular location">
    <subcellularLocation>
        <location evidence="1">Membrane</location>
    </subcellularLocation>
</comment>
<dbReference type="EMBL" id="JAXLPB010000006">
    <property type="protein sequence ID" value="MDY8110754.1"/>
    <property type="molecule type" value="Genomic_DNA"/>
</dbReference>
<keyword evidence="2" id="KW-0121">Carboxypeptidase</keyword>
<dbReference type="InterPro" id="IPR036138">
    <property type="entry name" value="PBP_dimer_sf"/>
</dbReference>
<dbReference type="RefSeq" id="WP_322188612.1">
    <property type="nucleotide sequence ID" value="NZ_JAXLPB010000006.1"/>
</dbReference>
<keyword evidence="2" id="KW-0645">Protease</keyword>
<dbReference type="SUPFAM" id="SSF56601">
    <property type="entry name" value="beta-lactamase/transpeptidase-like"/>
    <property type="match status" value="1"/>
</dbReference>
<feature type="domain" description="Penicillin-binding protein dimerisation" evidence="7">
    <location>
        <begin position="77"/>
        <end position="190"/>
    </location>
</feature>
<dbReference type="Pfam" id="PF03717">
    <property type="entry name" value="PBP_dimer"/>
    <property type="match status" value="1"/>
</dbReference>
<organism evidence="8 9">
    <name type="scientific">Fulvimarina uroteuthidis</name>
    <dbReference type="NCBI Taxonomy" id="3098149"/>
    <lineage>
        <taxon>Bacteria</taxon>
        <taxon>Pseudomonadati</taxon>
        <taxon>Pseudomonadota</taxon>
        <taxon>Alphaproteobacteria</taxon>
        <taxon>Hyphomicrobiales</taxon>
        <taxon>Aurantimonadaceae</taxon>
        <taxon>Fulvimarina</taxon>
    </lineage>
</organism>
<feature type="transmembrane region" description="Helical" evidence="5">
    <location>
        <begin position="39"/>
        <end position="63"/>
    </location>
</feature>
<evidence type="ECO:0000313" key="9">
    <source>
        <dbReference type="Proteomes" id="UP001294412"/>
    </source>
</evidence>
<evidence type="ECO:0000256" key="2">
    <source>
        <dbReference type="ARBA" id="ARBA00022645"/>
    </source>
</evidence>
<name>A0ABU5I7B0_9HYPH</name>